<reference evidence="1 2" key="1">
    <citation type="submission" date="2018-10" db="EMBL/GenBank/DDBJ databases">
        <authorList>
            <consortium name="PulseNet: The National Subtyping Network for Foodborne Disease Surveillance"/>
            <person name="Tarr C.L."/>
            <person name="Trees E."/>
            <person name="Katz L.S."/>
            <person name="Carleton-Romer H.A."/>
            <person name="Stroika S."/>
            <person name="Kucerova Z."/>
            <person name="Roache K.F."/>
            <person name="Sabol A.L."/>
            <person name="Besser J."/>
            <person name="Gerner-Smidt P."/>
        </authorList>
    </citation>
    <scope>NUCLEOTIDE SEQUENCE [LARGE SCALE GENOMIC DNA]</scope>
    <source>
        <strain evidence="1 2">PNUSAS056479</strain>
    </source>
</reference>
<organism evidence="1 2">
    <name type="scientific">Salmonella enterica</name>
    <name type="common">Salmonella choleraesuis</name>
    <dbReference type="NCBI Taxonomy" id="28901"/>
    <lineage>
        <taxon>Bacteria</taxon>
        <taxon>Pseudomonadati</taxon>
        <taxon>Pseudomonadota</taxon>
        <taxon>Gammaproteobacteria</taxon>
        <taxon>Enterobacterales</taxon>
        <taxon>Enterobacteriaceae</taxon>
        <taxon>Salmonella</taxon>
    </lineage>
</organism>
<dbReference type="AlphaFoldDB" id="A0A3R0UA54"/>
<proteinExistence type="predicted"/>
<accession>A0A3R0UA54</accession>
<evidence type="ECO:0000313" key="1">
    <source>
        <dbReference type="EMBL" id="MLE30244.1"/>
    </source>
</evidence>
<name>A0A3R0UA54_SALER</name>
<comment type="caution">
    <text evidence="1">The sequence shown here is derived from an EMBL/GenBank/DDBJ whole genome shotgun (WGS) entry which is preliminary data.</text>
</comment>
<dbReference type="Proteomes" id="UP000885317">
    <property type="component" value="Unassembled WGS sequence"/>
</dbReference>
<protein>
    <submittedName>
        <fullName evidence="1">Uncharacterized protein</fullName>
    </submittedName>
</protein>
<sequence>MPVSPQRWLLLRSEQTSLREQQTLTRNLLRESTRELKDFNRLCARRFTCQTDAQAEPERFSAGLMLLQHTAVVVSDPVFAGRGRPKNAQQPVRYQYRIEGGVATSLAQVEVTRARTGMFILATNDHR</sequence>
<evidence type="ECO:0000313" key="2">
    <source>
        <dbReference type="Proteomes" id="UP000885317"/>
    </source>
</evidence>
<dbReference type="EMBL" id="RUTY01000009">
    <property type="protein sequence ID" value="MLE30244.1"/>
    <property type="molecule type" value="Genomic_DNA"/>
</dbReference>
<gene>
    <name evidence="1" type="ORF">EBH50_09765</name>
</gene>